<protein>
    <submittedName>
        <fullName evidence="1">Uncharacterized protein</fullName>
    </submittedName>
</protein>
<keyword evidence="2" id="KW-1185">Reference proteome</keyword>
<name>A0A9Q3JNG4_9BASI</name>
<dbReference type="Proteomes" id="UP000765509">
    <property type="component" value="Unassembled WGS sequence"/>
</dbReference>
<proteinExistence type="predicted"/>
<evidence type="ECO:0000313" key="2">
    <source>
        <dbReference type="Proteomes" id="UP000765509"/>
    </source>
</evidence>
<accession>A0A9Q3JNG4</accession>
<gene>
    <name evidence="1" type="ORF">O181_105138</name>
</gene>
<reference evidence="1" key="1">
    <citation type="submission" date="2021-03" db="EMBL/GenBank/DDBJ databases">
        <title>Draft genome sequence of rust myrtle Austropuccinia psidii MF-1, a brazilian biotype.</title>
        <authorList>
            <person name="Quecine M.C."/>
            <person name="Pachon D.M.R."/>
            <person name="Bonatelli M.L."/>
            <person name="Correr F.H."/>
            <person name="Franceschini L.M."/>
            <person name="Leite T.F."/>
            <person name="Margarido G.R.A."/>
            <person name="Almeida C.A."/>
            <person name="Ferrarezi J.A."/>
            <person name="Labate C.A."/>
        </authorList>
    </citation>
    <scope>NUCLEOTIDE SEQUENCE</scope>
    <source>
        <strain evidence="1">MF-1</strain>
    </source>
</reference>
<organism evidence="1 2">
    <name type="scientific">Austropuccinia psidii MF-1</name>
    <dbReference type="NCBI Taxonomy" id="1389203"/>
    <lineage>
        <taxon>Eukaryota</taxon>
        <taxon>Fungi</taxon>
        <taxon>Dikarya</taxon>
        <taxon>Basidiomycota</taxon>
        <taxon>Pucciniomycotina</taxon>
        <taxon>Pucciniomycetes</taxon>
        <taxon>Pucciniales</taxon>
        <taxon>Sphaerophragmiaceae</taxon>
        <taxon>Austropuccinia</taxon>
    </lineage>
</organism>
<sequence length="149" mass="16256">MGSSTRTHSSTRLYSYAPLTSNEATFQPFNTAVARTRCRDINDAVGAYILAQSTPGCCLSPHATSWALNFSMPPLALLCKSKTHQCPTVFMPGTFTTTSHTSLAAIWFSSTSQDFLHSLRCGPLNTSPKWNGIFTSLTRGREPIVQFSS</sequence>
<dbReference type="AlphaFoldDB" id="A0A9Q3JNG4"/>
<dbReference type="EMBL" id="AVOT02077405">
    <property type="protein sequence ID" value="MBW0565423.1"/>
    <property type="molecule type" value="Genomic_DNA"/>
</dbReference>
<comment type="caution">
    <text evidence="1">The sequence shown here is derived from an EMBL/GenBank/DDBJ whole genome shotgun (WGS) entry which is preliminary data.</text>
</comment>
<evidence type="ECO:0000313" key="1">
    <source>
        <dbReference type="EMBL" id="MBW0565423.1"/>
    </source>
</evidence>